<keyword evidence="4" id="KW-0804">Transcription</keyword>
<keyword evidence="9" id="KW-1185">Reference proteome</keyword>
<dbReference type="PANTHER" id="PTHR47338:SF5">
    <property type="entry name" value="ZN(II)2CYS6 TRANSCRIPTION FACTOR (EUROFUNG)"/>
    <property type="match status" value="1"/>
</dbReference>
<evidence type="ECO:0000313" key="9">
    <source>
        <dbReference type="Proteomes" id="UP001151582"/>
    </source>
</evidence>
<dbReference type="PANTHER" id="PTHR47338">
    <property type="entry name" value="ZN(II)2CYS6 TRANSCRIPTION FACTOR (EUROFUNG)-RELATED"/>
    <property type="match status" value="1"/>
</dbReference>
<dbReference type="GO" id="GO:0008270">
    <property type="term" value="F:zinc ion binding"/>
    <property type="evidence" value="ECO:0007669"/>
    <property type="project" value="InterPro"/>
</dbReference>
<reference evidence="8" key="1">
    <citation type="submission" date="2022-07" db="EMBL/GenBank/DDBJ databases">
        <title>Phylogenomic reconstructions and comparative analyses of Kickxellomycotina fungi.</title>
        <authorList>
            <person name="Reynolds N.K."/>
            <person name="Stajich J.E."/>
            <person name="Barry K."/>
            <person name="Grigoriev I.V."/>
            <person name="Crous P."/>
            <person name="Smith M.E."/>
        </authorList>
    </citation>
    <scope>NUCLEOTIDE SEQUENCE</scope>
    <source>
        <strain evidence="8">RSA 567</strain>
    </source>
</reference>
<dbReference type="GO" id="GO:0006351">
    <property type="term" value="P:DNA-templated transcription"/>
    <property type="evidence" value="ECO:0007669"/>
    <property type="project" value="InterPro"/>
</dbReference>
<accession>A0A9W8B5G2</accession>
<sequence length="731" mass="79353">PAQWSSLMQKFTEITQRLGLVADGVATTDPSFGPIFNAPSATVLPYPTPTMTASTPDWAGSTLPAGVHSTFGSVYYTTPQTTSSSPAPDDGGSSRGKGRRRSSQLSSDSPSEPSPVLSPRLVSAASCPYTDLLAQLGMSDSILVAMVNAFYQLTSPTFATRFVERFVIRLKLGIVCPFLAYAVVAAGAHLTRVRQVVQLPDAQYLFNAKQLLVWRSRGLKLADQVMFTAMESPSLDHIAAFLILAMLYNMQGRTNKSHQIMSLALNMGLVMRLHLTKEDAWTPHISPQQSAQDSLVRAMKANPVILQREFEIRFWWEVYAHDIVASVALERNPSVQSADVSCPFPTNDAVFHAVLLDLLADPTSEFMTSPDYPTVFYISVLNAARSQETLELVTLCSIAQTHMARRHISCHQVDVALPQIHTALTQWWAKTMPEHFDLVPDHLPDEVKASKRQAYVLMNQRLNTHAVYQMTLLALHTIPSPCRSSLSPTFLAWSHAARCNAVQAITALIQPCRLYNLKIGHYMLALAFTQVTYLFLGLIPGTEVQDHVSGLATGMLSAVQADHDVSPIETMDPDDLVPETSALPNASATRASPPSHVSDQQIHSLLLHVAHRSGASADAGSTMAVHHDQPPVSLSDTLARPTPSSASITATATSLPAVQAEIKANLAESTISPLLLSSPLESRTTSDPDTERLTMLLAKIILGRSTPPTTTETMPAASQPSSGDQQSGQRF</sequence>
<evidence type="ECO:0000256" key="5">
    <source>
        <dbReference type="ARBA" id="ARBA00023242"/>
    </source>
</evidence>
<dbReference type="Pfam" id="PF04082">
    <property type="entry name" value="Fungal_trans"/>
    <property type="match status" value="1"/>
</dbReference>
<feature type="region of interest" description="Disordered" evidence="6">
    <location>
        <begin position="574"/>
        <end position="597"/>
    </location>
</feature>
<keyword evidence="3" id="KW-0805">Transcription regulation</keyword>
<feature type="region of interest" description="Disordered" evidence="6">
    <location>
        <begin position="699"/>
        <end position="731"/>
    </location>
</feature>
<evidence type="ECO:0000313" key="8">
    <source>
        <dbReference type="EMBL" id="KAJ1983135.1"/>
    </source>
</evidence>
<dbReference type="GO" id="GO:0000981">
    <property type="term" value="F:DNA-binding transcription factor activity, RNA polymerase II-specific"/>
    <property type="evidence" value="ECO:0007669"/>
    <property type="project" value="InterPro"/>
</dbReference>
<name>A0A9W8B5G2_9FUNG</name>
<comment type="caution">
    <text evidence="8">The sequence shown here is derived from an EMBL/GenBank/DDBJ whole genome shotgun (WGS) entry which is preliminary data.</text>
</comment>
<feature type="compositionally biased region" description="Low complexity" evidence="6">
    <location>
        <begin position="706"/>
        <end position="731"/>
    </location>
</feature>
<evidence type="ECO:0000256" key="1">
    <source>
        <dbReference type="ARBA" id="ARBA00004123"/>
    </source>
</evidence>
<gene>
    <name evidence="8" type="ORF">H4R34_001449</name>
</gene>
<evidence type="ECO:0000259" key="7">
    <source>
        <dbReference type="SMART" id="SM00906"/>
    </source>
</evidence>
<evidence type="ECO:0000256" key="4">
    <source>
        <dbReference type="ARBA" id="ARBA00023163"/>
    </source>
</evidence>
<feature type="region of interest" description="Disordered" evidence="6">
    <location>
        <begin position="617"/>
        <end position="645"/>
    </location>
</feature>
<feature type="region of interest" description="Disordered" evidence="6">
    <location>
        <begin position="78"/>
        <end position="119"/>
    </location>
</feature>
<keyword evidence="2" id="KW-0479">Metal-binding</keyword>
<evidence type="ECO:0000256" key="6">
    <source>
        <dbReference type="SAM" id="MobiDB-lite"/>
    </source>
</evidence>
<dbReference type="AlphaFoldDB" id="A0A9W8B5G2"/>
<feature type="compositionally biased region" description="Low complexity" evidence="6">
    <location>
        <begin position="103"/>
        <end position="119"/>
    </location>
</feature>
<feature type="compositionally biased region" description="Polar residues" evidence="6">
    <location>
        <begin position="582"/>
        <end position="597"/>
    </location>
</feature>
<dbReference type="InterPro" id="IPR007219">
    <property type="entry name" value="XnlR_reg_dom"/>
</dbReference>
<feature type="domain" description="Xylanolytic transcriptional activator regulatory" evidence="7">
    <location>
        <begin position="257"/>
        <end position="351"/>
    </location>
</feature>
<proteinExistence type="predicted"/>
<feature type="compositionally biased region" description="Low complexity" evidence="6">
    <location>
        <begin position="78"/>
        <end position="91"/>
    </location>
</feature>
<feature type="non-terminal residue" evidence="8">
    <location>
        <position position="1"/>
    </location>
</feature>
<keyword evidence="5" id="KW-0539">Nucleus</keyword>
<organism evidence="8 9">
    <name type="scientific">Dimargaris verticillata</name>
    <dbReference type="NCBI Taxonomy" id="2761393"/>
    <lineage>
        <taxon>Eukaryota</taxon>
        <taxon>Fungi</taxon>
        <taxon>Fungi incertae sedis</taxon>
        <taxon>Zoopagomycota</taxon>
        <taxon>Kickxellomycotina</taxon>
        <taxon>Dimargaritomycetes</taxon>
        <taxon>Dimargaritales</taxon>
        <taxon>Dimargaritaceae</taxon>
        <taxon>Dimargaris</taxon>
    </lineage>
</organism>
<dbReference type="OrthoDB" id="424974at2759"/>
<evidence type="ECO:0000256" key="3">
    <source>
        <dbReference type="ARBA" id="ARBA00023015"/>
    </source>
</evidence>
<dbReference type="GO" id="GO:0005634">
    <property type="term" value="C:nucleus"/>
    <property type="evidence" value="ECO:0007669"/>
    <property type="project" value="UniProtKB-SubCell"/>
</dbReference>
<dbReference type="SMART" id="SM00906">
    <property type="entry name" value="Fungal_trans"/>
    <property type="match status" value="1"/>
</dbReference>
<dbReference type="Proteomes" id="UP001151582">
    <property type="component" value="Unassembled WGS sequence"/>
</dbReference>
<evidence type="ECO:0000256" key="2">
    <source>
        <dbReference type="ARBA" id="ARBA00022723"/>
    </source>
</evidence>
<protein>
    <recommendedName>
        <fullName evidence="7">Xylanolytic transcriptional activator regulatory domain-containing protein</fullName>
    </recommendedName>
</protein>
<comment type="subcellular location">
    <subcellularLocation>
        <location evidence="1">Nucleus</location>
    </subcellularLocation>
</comment>
<dbReference type="EMBL" id="JANBQB010000068">
    <property type="protein sequence ID" value="KAJ1983135.1"/>
    <property type="molecule type" value="Genomic_DNA"/>
</dbReference>
<dbReference type="InterPro" id="IPR050815">
    <property type="entry name" value="TF_fung"/>
</dbReference>
<dbReference type="CDD" id="cd12148">
    <property type="entry name" value="fungal_TF_MHR"/>
    <property type="match status" value="1"/>
</dbReference>
<dbReference type="GO" id="GO:0003677">
    <property type="term" value="F:DNA binding"/>
    <property type="evidence" value="ECO:0007669"/>
    <property type="project" value="InterPro"/>
</dbReference>